<reference evidence="1 2" key="1">
    <citation type="journal article" date="2023" name="PLoS ONE">
        <title>Complete genome assembly of Hawai'i environmental nontuberculous mycobacteria reveals unexpected co-isolation with methylobacteria.</title>
        <authorList>
            <person name="Hendrix J."/>
            <person name="Epperson L.E."/>
            <person name="Tong E.I."/>
            <person name="Chan Y.L."/>
            <person name="Hasan N.A."/>
            <person name="Dawrs S.N."/>
            <person name="Norton G.J."/>
            <person name="Virdi R."/>
            <person name="Crooks J.L."/>
            <person name="Chan E.D."/>
            <person name="Honda J.R."/>
            <person name="Strong M."/>
        </authorList>
    </citation>
    <scope>NUCLEOTIDE SEQUENCE [LARGE SCALE GENOMIC DNA]</scope>
    <source>
        <strain evidence="1 2">NJH_HI01</strain>
    </source>
</reference>
<keyword evidence="2" id="KW-1185">Reference proteome</keyword>
<dbReference type="RefSeq" id="WP_200672118.1">
    <property type="nucleotide sequence ID" value="NZ_JACWCW010000108.1"/>
</dbReference>
<sequence>MDDIAEIRRICVKGAIDIVAYLRVGRGRDTAPRTRPLPIDPVDSTSVPALGIEAAGCVLFNSMLLMASIPF</sequence>
<gene>
    <name evidence="1" type="ORF">PUR21_01375</name>
</gene>
<name>A0ABU9Z504_9HYPH</name>
<evidence type="ECO:0000313" key="1">
    <source>
        <dbReference type="EMBL" id="MEN3226335.1"/>
    </source>
</evidence>
<comment type="caution">
    <text evidence="1">The sequence shown here is derived from an EMBL/GenBank/DDBJ whole genome shotgun (WGS) entry which is preliminary data.</text>
</comment>
<dbReference type="EMBL" id="JAQYXL010000001">
    <property type="protein sequence ID" value="MEN3226335.1"/>
    <property type="molecule type" value="Genomic_DNA"/>
</dbReference>
<accession>A0ABU9Z504</accession>
<dbReference type="Proteomes" id="UP001404845">
    <property type="component" value="Unassembled WGS sequence"/>
</dbReference>
<proteinExistence type="predicted"/>
<organism evidence="1 2">
    <name type="scientific">Methylorubrum rhodesianum</name>
    <dbReference type="NCBI Taxonomy" id="29427"/>
    <lineage>
        <taxon>Bacteria</taxon>
        <taxon>Pseudomonadati</taxon>
        <taxon>Pseudomonadota</taxon>
        <taxon>Alphaproteobacteria</taxon>
        <taxon>Hyphomicrobiales</taxon>
        <taxon>Methylobacteriaceae</taxon>
        <taxon>Methylorubrum</taxon>
    </lineage>
</organism>
<protein>
    <submittedName>
        <fullName evidence="1">Uncharacterized protein</fullName>
    </submittedName>
</protein>
<evidence type="ECO:0000313" key="2">
    <source>
        <dbReference type="Proteomes" id="UP001404845"/>
    </source>
</evidence>